<dbReference type="InterPro" id="IPR013108">
    <property type="entry name" value="Amidohydro_3"/>
</dbReference>
<feature type="domain" description="Amidohydrolase 3" evidence="1">
    <location>
        <begin position="159"/>
        <end position="400"/>
    </location>
</feature>
<dbReference type="PANTHER" id="PTHR32027">
    <property type="entry name" value="CYTOSINE DEAMINASE"/>
    <property type="match status" value="1"/>
</dbReference>
<feature type="domain" description="Amidohydrolase 3" evidence="1">
    <location>
        <begin position="48"/>
        <end position="133"/>
    </location>
</feature>
<reference evidence="2 3" key="1">
    <citation type="submission" date="2016-11" db="EMBL/GenBank/DDBJ databases">
        <authorList>
            <person name="Varghese N."/>
            <person name="Submissions S."/>
        </authorList>
    </citation>
    <scope>NUCLEOTIDE SEQUENCE [LARGE SCALE GENOMIC DNA]</scope>
    <source>
        <strain evidence="2 3">DSM 21988</strain>
    </source>
</reference>
<proteinExistence type="predicted"/>
<dbReference type="SUPFAM" id="SSF51556">
    <property type="entry name" value="Metallo-dependent hydrolases"/>
    <property type="match status" value="1"/>
</dbReference>
<dbReference type="RefSeq" id="WP_060605027.1">
    <property type="nucleotide sequence ID" value="NZ_FQZC01000002.1"/>
</dbReference>
<name>A0ABY1IEI5_9HYPH</name>
<keyword evidence="3" id="KW-1185">Reference proteome</keyword>
<sequence>MGQYDLLVRGAALRGQPGRHDIAVTAGRIAVIKPHTAGPGIAARVVEEAGGRLVMPGFVDSHVHLDKSCLMGCACGGAGGLKGAIAAVSAAKRGFTTDDVYARGARTLEKAILKGTTHMRTHVEVDPRVGLRSFEAILELKRRYAFAVDLSVCVFPQEGLTNDPGTEALLMQALDAGADLLGGCPYTDTDPQAQIERLFAIAVERDLDLDIHLDFDLDPEGALLFDICRQATRHAWQGRVAIGHVTKLSSMDEGAFSQAGTALADAGVAVTALPATDLYLNGRDRGFDVPRGIAPVHRLHAEQGVLASLATNNVLNPFTPFGDGSLLRMAQLYANVMHVGPDDFELCLDLITRLPAQLMRLEGYGLHAGSPADFVILDAPDAISALAELPTVVSAYKNGRRSFRCDPATLDVPPEGVPAFNR</sequence>
<protein>
    <submittedName>
        <fullName evidence="2">Cytosine deaminase</fullName>
    </submittedName>
</protein>
<dbReference type="InterPro" id="IPR011059">
    <property type="entry name" value="Metal-dep_hydrolase_composite"/>
</dbReference>
<comment type="caution">
    <text evidence="2">The sequence shown here is derived from an EMBL/GenBank/DDBJ whole genome shotgun (WGS) entry which is preliminary data.</text>
</comment>
<dbReference type="Proteomes" id="UP000184290">
    <property type="component" value="Unassembled WGS sequence"/>
</dbReference>
<dbReference type="PROSITE" id="PS01137">
    <property type="entry name" value="TATD_1"/>
    <property type="match status" value="1"/>
</dbReference>
<dbReference type="Pfam" id="PF07969">
    <property type="entry name" value="Amidohydro_3"/>
    <property type="match status" value="2"/>
</dbReference>
<dbReference type="InterPro" id="IPR052349">
    <property type="entry name" value="Metallo-hydrolase_Enzymes"/>
</dbReference>
<dbReference type="InterPro" id="IPR032466">
    <property type="entry name" value="Metal_Hydrolase"/>
</dbReference>
<dbReference type="Gene3D" id="2.30.40.10">
    <property type="entry name" value="Urease, subunit C, domain 1"/>
    <property type="match status" value="1"/>
</dbReference>
<evidence type="ECO:0000259" key="1">
    <source>
        <dbReference type="Pfam" id="PF07969"/>
    </source>
</evidence>
<dbReference type="PANTHER" id="PTHR32027:SF9">
    <property type="entry name" value="BLL3847 PROTEIN"/>
    <property type="match status" value="1"/>
</dbReference>
<dbReference type="EMBL" id="FQZC01000002">
    <property type="protein sequence ID" value="SHJ05886.1"/>
    <property type="molecule type" value="Genomic_DNA"/>
</dbReference>
<evidence type="ECO:0000313" key="2">
    <source>
        <dbReference type="EMBL" id="SHJ05886.1"/>
    </source>
</evidence>
<dbReference type="SUPFAM" id="SSF51338">
    <property type="entry name" value="Composite domain of metallo-dependent hydrolases"/>
    <property type="match status" value="1"/>
</dbReference>
<dbReference type="InterPro" id="IPR018228">
    <property type="entry name" value="DNase_TatD-rel_CS"/>
</dbReference>
<evidence type="ECO:0000313" key="3">
    <source>
        <dbReference type="Proteomes" id="UP000184290"/>
    </source>
</evidence>
<dbReference type="CDD" id="cd01293">
    <property type="entry name" value="Bact_CD"/>
    <property type="match status" value="1"/>
</dbReference>
<organism evidence="2 3">
    <name type="scientific">Aureimonas altamirensis DSM 21988</name>
    <dbReference type="NCBI Taxonomy" id="1121026"/>
    <lineage>
        <taxon>Bacteria</taxon>
        <taxon>Pseudomonadati</taxon>
        <taxon>Pseudomonadota</taxon>
        <taxon>Alphaproteobacteria</taxon>
        <taxon>Hyphomicrobiales</taxon>
        <taxon>Aurantimonadaceae</taxon>
        <taxon>Aureimonas</taxon>
    </lineage>
</organism>
<accession>A0ABY1IEI5</accession>
<gene>
    <name evidence="2" type="ORF">SAMN02745911_1547</name>
</gene>
<dbReference type="Gene3D" id="3.20.20.140">
    <property type="entry name" value="Metal-dependent hydrolases"/>
    <property type="match status" value="1"/>
</dbReference>